<name>A0A1R3GKF4_COCAP</name>
<sequence length="21" mass="2566">MERWKPPFKFQSAVESNLRSQ</sequence>
<dbReference type="Proteomes" id="UP000188268">
    <property type="component" value="Unassembled WGS sequence"/>
</dbReference>
<protein>
    <submittedName>
        <fullName evidence="1">Uncharacterized protein</fullName>
    </submittedName>
</protein>
<evidence type="ECO:0000313" key="2">
    <source>
        <dbReference type="Proteomes" id="UP000188268"/>
    </source>
</evidence>
<reference evidence="1 2" key="1">
    <citation type="submission" date="2013-09" db="EMBL/GenBank/DDBJ databases">
        <title>Corchorus capsularis genome sequencing.</title>
        <authorList>
            <person name="Alam M."/>
            <person name="Haque M.S."/>
            <person name="Islam M.S."/>
            <person name="Emdad E.M."/>
            <person name="Islam M.M."/>
            <person name="Ahmed B."/>
            <person name="Halim A."/>
            <person name="Hossen Q.M.M."/>
            <person name="Hossain M.Z."/>
            <person name="Ahmed R."/>
            <person name="Khan M.M."/>
            <person name="Islam R."/>
            <person name="Rashid M.M."/>
            <person name="Khan S.A."/>
            <person name="Rahman M.S."/>
            <person name="Alam M."/>
        </authorList>
    </citation>
    <scope>NUCLEOTIDE SEQUENCE [LARGE SCALE GENOMIC DNA]</scope>
    <source>
        <strain evidence="2">cv. CVL-1</strain>
        <tissue evidence="1">Whole seedling</tissue>
    </source>
</reference>
<keyword evidence="2" id="KW-1185">Reference proteome</keyword>
<organism evidence="1 2">
    <name type="scientific">Corchorus capsularis</name>
    <name type="common">Jute</name>
    <dbReference type="NCBI Taxonomy" id="210143"/>
    <lineage>
        <taxon>Eukaryota</taxon>
        <taxon>Viridiplantae</taxon>
        <taxon>Streptophyta</taxon>
        <taxon>Embryophyta</taxon>
        <taxon>Tracheophyta</taxon>
        <taxon>Spermatophyta</taxon>
        <taxon>Magnoliopsida</taxon>
        <taxon>eudicotyledons</taxon>
        <taxon>Gunneridae</taxon>
        <taxon>Pentapetalae</taxon>
        <taxon>rosids</taxon>
        <taxon>malvids</taxon>
        <taxon>Malvales</taxon>
        <taxon>Malvaceae</taxon>
        <taxon>Grewioideae</taxon>
        <taxon>Apeibeae</taxon>
        <taxon>Corchorus</taxon>
    </lineage>
</organism>
<comment type="caution">
    <text evidence="1">The sequence shown here is derived from an EMBL/GenBank/DDBJ whole genome shotgun (WGS) entry which is preliminary data.</text>
</comment>
<dbReference type="AlphaFoldDB" id="A0A1R3GKF4"/>
<gene>
    <name evidence="1" type="ORF">CCACVL1_25433</name>
</gene>
<proteinExistence type="predicted"/>
<dbReference type="EMBL" id="AWWV01014182">
    <property type="protein sequence ID" value="OMO58584.1"/>
    <property type="molecule type" value="Genomic_DNA"/>
</dbReference>
<dbReference type="Gramene" id="OMO58584">
    <property type="protein sequence ID" value="OMO58584"/>
    <property type="gene ID" value="CCACVL1_25433"/>
</dbReference>
<accession>A0A1R3GKF4</accession>
<evidence type="ECO:0000313" key="1">
    <source>
        <dbReference type="EMBL" id="OMO58584.1"/>
    </source>
</evidence>